<comment type="subunit">
    <text evidence="3 13">Tetramer of two alpha and two beta subunits.</text>
</comment>
<keyword evidence="7 13" id="KW-0547">Nucleotide-binding</keyword>
<dbReference type="GO" id="GO:0005524">
    <property type="term" value="F:ATP binding"/>
    <property type="evidence" value="ECO:0007669"/>
    <property type="project" value="UniProtKB-UniRule"/>
</dbReference>
<dbReference type="KEGG" id="pbap:Pla133_24390"/>
<dbReference type="SUPFAM" id="SSF46589">
    <property type="entry name" value="tRNA-binding arm"/>
    <property type="match status" value="1"/>
</dbReference>
<feature type="binding site" evidence="13">
    <location>
        <position position="257"/>
    </location>
    <ligand>
        <name>Mg(2+)</name>
        <dbReference type="ChEBI" id="CHEBI:18420"/>
        <note>shared with beta subunit</note>
    </ligand>
</feature>
<dbReference type="InterPro" id="IPR002319">
    <property type="entry name" value="Phenylalanyl-tRNA_Synthase"/>
</dbReference>
<dbReference type="PANTHER" id="PTHR11538">
    <property type="entry name" value="PHENYLALANYL-TRNA SYNTHETASE"/>
    <property type="match status" value="1"/>
</dbReference>
<dbReference type="InterPro" id="IPR004188">
    <property type="entry name" value="Phe-tRNA_ligase_II_N"/>
</dbReference>
<dbReference type="Gene3D" id="3.30.930.10">
    <property type="entry name" value="Bira Bifunctional Protein, Domain 2"/>
    <property type="match status" value="1"/>
</dbReference>
<evidence type="ECO:0000256" key="10">
    <source>
        <dbReference type="ARBA" id="ARBA00022917"/>
    </source>
</evidence>
<dbReference type="NCBIfam" id="TIGR00468">
    <property type="entry name" value="pheS"/>
    <property type="match status" value="1"/>
</dbReference>
<keyword evidence="4 13" id="KW-0963">Cytoplasm</keyword>
<dbReference type="GO" id="GO:0005737">
    <property type="term" value="C:cytoplasm"/>
    <property type="evidence" value="ECO:0007669"/>
    <property type="project" value="UniProtKB-SubCell"/>
</dbReference>
<evidence type="ECO:0000256" key="1">
    <source>
        <dbReference type="ARBA" id="ARBA00004496"/>
    </source>
</evidence>
<evidence type="ECO:0000256" key="6">
    <source>
        <dbReference type="ARBA" id="ARBA00022723"/>
    </source>
</evidence>
<dbReference type="FunFam" id="3.30.930.10:FF:000089">
    <property type="entry name" value="Phenylalanine--tRNA ligase alpha subunit"/>
    <property type="match status" value="1"/>
</dbReference>
<evidence type="ECO:0000256" key="7">
    <source>
        <dbReference type="ARBA" id="ARBA00022741"/>
    </source>
</evidence>
<dbReference type="EMBL" id="CP036287">
    <property type="protein sequence ID" value="QDU67357.1"/>
    <property type="molecule type" value="Genomic_DNA"/>
</dbReference>
<sequence>MTQVDFDDLQRTAAERIARASDEEGLRAIEREYLDKGGVIAGLLASIPTLEPTERREFGQSANGLKQAVQAALADGRAALAAGRLAAELAADDFDPTLPGARLERGSLHPLTQVRREVEDLFSSMGYQVLDGPEVELDYYNFQALNIPVDHPSREEQDTFYCDREHTLVMRTQTSPVQIRAMERMTPPFRVIAPGRVFRNEQQDATHEHTFHQVEGLVVGHGVQVGHLTWTLKNFLTQLFDREVPVRLRPGFFPFVEPGFEFDMGCAFCGGKGCRVCKGSGWIEFCGCGMVHPRVLEAGFAGRDDVDVSALTGFAFGFGLDRLVMTRYGVDDIRQFMGGDLRFLEQF</sequence>
<dbReference type="InterPro" id="IPR004529">
    <property type="entry name" value="Phe-tRNA-synth_IIc_asu"/>
</dbReference>
<evidence type="ECO:0000256" key="2">
    <source>
        <dbReference type="ARBA" id="ARBA00010207"/>
    </source>
</evidence>
<comment type="catalytic activity">
    <reaction evidence="12 13">
        <text>tRNA(Phe) + L-phenylalanine + ATP = L-phenylalanyl-tRNA(Phe) + AMP + diphosphate + H(+)</text>
        <dbReference type="Rhea" id="RHEA:19413"/>
        <dbReference type="Rhea" id="RHEA-COMP:9668"/>
        <dbReference type="Rhea" id="RHEA-COMP:9699"/>
        <dbReference type="ChEBI" id="CHEBI:15378"/>
        <dbReference type="ChEBI" id="CHEBI:30616"/>
        <dbReference type="ChEBI" id="CHEBI:33019"/>
        <dbReference type="ChEBI" id="CHEBI:58095"/>
        <dbReference type="ChEBI" id="CHEBI:78442"/>
        <dbReference type="ChEBI" id="CHEBI:78531"/>
        <dbReference type="ChEBI" id="CHEBI:456215"/>
        <dbReference type="EC" id="6.1.1.20"/>
    </reaction>
</comment>
<dbReference type="InterPro" id="IPR010978">
    <property type="entry name" value="tRNA-bd_arm"/>
</dbReference>
<evidence type="ECO:0000256" key="5">
    <source>
        <dbReference type="ARBA" id="ARBA00022598"/>
    </source>
</evidence>
<reference evidence="15 16" key="1">
    <citation type="submission" date="2019-02" db="EMBL/GenBank/DDBJ databases">
        <title>Deep-cultivation of Planctomycetes and their phenomic and genomic characterization uncovers novel biology.</title>
        <authorList>
            <person name="Wiegand S."/>
            <person name="Jogler M."/>
            <person name="Boedeker C."/>
            <person name="Pinto D."/>
            <person name="Vollmers J."/>
            <person name="Rivas-Marin E."/>
            <person name="Kohn T."/>
            <person name="Peeters S.H."/>
            <person name="Heuer A."/>
            <person name="Rast P."/>
            <person name="Oberbeckmann S."/>
            <person name="Bunk B."/>
            <person name="Jeske O."/>
            <person name="Meyerdierks A."/>
            <person name="Storesund J.E."/>
            <person name="Kallscheuer N."/>
            <person name="Luecker S."/>
            <person name="Lage O.M."/>
            <person name="Pohl T."/>
            <person name="Merkel B.J."/>
            <person name="Hornburger P."/>
            <person name="Mueller R.-W."/>
            <person name="Bruemmer F."/>
            <person name="Labrenz M."/>
            <person name="Spormann A.M."/>
            <person name="Op den Camp H."/>
            <person name="Overmann J."/>
            <person name="Amann R."/>
            <person name="Jetten M.S.M."/>
            <person name="Mascher T."/>
            <person name="Medema M.H."/>
            <person name="Devos D.P."/>
            <person name="Kaster A.-K."/>
            <person name="Ovreas L."/>
            <person name="Rohde M."/>
            <person name="Galperin M.Y."/>
            <person name="Jogler C."/>
        </authorList>
    </citation>
    <scope>NUCLEOTIDE SEQUENCE [LARGE SCALE GENOMIC DNA]</scope>
    <source>
        <strain evidence="15 16">Pla133</strain>
    </source>
</reference>
<keyword evidence="5 13" id="KW-0436">Ligase</keyword>
<dbReference type="CDD" id="cd00496">
    <property type="entry name" value="PheRS_alpha_core"/>
    <property type="match status" value="1"/>
</dbReference>
<evidence type="ECO:0000256" key="12">
    <source>
        <dbReference type="ARBA" id="ARBA00049255"/>
    </source>
</evidence>
<keyword evidence="10 13" id="KW-0648">Protein biosynthesis</keyword>
<comment type="similarity">
    <text evidence="2 13">Belongs to the class-II aminoacyl-tRNA synthetase family. Phe-tRNA synthetase alpha subunit type 1 subfamily.</text>
</comment>
<dbReference type="InterPro" id="IPR022911">
    <property type="entry name" value="Phe_tRNA_ligase_alpha1_bac"/>
</dbReference>
<protein>
    <recommendedName>
        <fullName evidence="13">Phenylalanine--tRNA ligase alpha subunit</fullName>
        <ecNumber evidence="13">6.1.1.20</ecNumber>
    </recommendedName>
    <alternativeName>
        <fullName evidence="13">Phenylalanyl-tRNA synthetase alpha subunit</fullName>
        <shortName evidence="13">PheRS</shortName>
    </alternativeName>
</protein>
<evidence type="ECO:0000256" key="8">
    <source>
        <dbReference type="ARBA" id="ARBA00022840"/>
    </source>
</evidence>
<keyword evidence="11 13" id="KW-0030">Aminoacyl-tRNA synthetase</keyword>
<keyword evidence="8 13" id="KW-0067">ATP-binding</keyword>
<dbReference type="Pfam" id="PF02912">
    <property type="entry name" value="Phe_tRNA-synt_N"/>
    <property type="match status" value="1"/>
</dbReference>
<keyword evidence="9 13" id="KW-0460">Magnesium</keyword>
<dbReference type="AlphaFoldDB" id="A0A518BK51"/>
<dbReference type="GO" id="GO:0000049">
    <property type="term" value="F:tRNA binding"/>
    <property type="evidence" value="ECO:0007669"/>
    <property type="project" value="InterPro"/>
</dbReference>
<evidence type="ECO:0000256" key="11">
    <source>
        <dbReference type="ARBA" id="ARBA00023146"/>
    </source>
</evidence>
<proteinExistence type="inferred from homology"/>
<dbReference type="GO" id="GO:0004826">
    <property type="term" value="F:phenylalanine-tRNA ligase activity"/>
    <property type="evidence" value="ECO:0007669"/>
    <property type="project" value="UniProtKB-UniRule"/>
</dbReference>
<evidence type="ECO:0000313" key="16">
    <source>
        <dbReference type="Proteomes" id="UP000316921"/>
    </source>
</evidence>
<dbReference type="EC" id="6.1.1.20" evidence="13"/>
<accession>A0A518BK51</accession>
<evidence type="ECO:0000256" key="3">
    <source>
        <dbReference type="ARBA" id="ARBA00011209"/>
    </source>
</evidence>
<evidence type="ECO:0000256" key="9">
    <source>
        <dbReference type="ARBA" id="ARBA00022842"/>
    </source>
</evidence>
<dbReference type="PANTHER" id="PTHR11538:SF41">
    <property type="entry name" value="PHENYLALANINE--TRNA LIGASE, MITOCHONDRIAL"/>
    <property type="match status" value="1"/>
</dbReference>
<evidence type="ECO:0000313" key="15">
    <source>
        <dbReference type="EMBL" id="QDU67357.1"/>
    </source>
</evidence>
<dbReference type="InterPro" id="IPR045864">
    <property type="entry name" value="aa-tRNA-synth_II/BPL/LPL"/>
</dbReference>
<keyword evidence="6 13" id="KW-0479">Metal-binding</keyword>
<name>A0A518BK51_9BACT</name>
<dbReference type="SUPFAM" id="SSF55681">
    <property type="entry name" value="Class II aaRS and biotin synthetases"/>
    <property type="match status" value="1"/>
</dbReference>
<keyword evidence="16" id="KW-1185">Reference proteome</keyword>
<comment type="subcellular location">
    <subcellularLocation>
        <location evidence="1 13">Cytoplasm</location>
    </subcellularLocation>
</comment>
<dbReference type="GO" id="GO:0006432">
    <property type="term" value="P:phenylalanyl-tRNA aminoacylation"/>
    <property type="evidence" value="ECO:0007669"/>
    <property type="project" value="UniProtKB-UniRule"/>
</dbReference>
<dbReference type="PROSITE" id="PS50862">
    <property type="entry name" value="AA_TRNA_LIGASE_II"/>
    <property type="match status" value="1"/>
</dbReference>
<feature type="domain" description="Aminoacyl-transfer RNA synthetases class-II family profile" evidence="14">
    <location>
        <begin position="112"/>
        <end position="325"/>
    </location>
</feature>
<dbReference type="InterPro" id="IPR006195">
    <property type="entry name" value="aa-tRNA-synth_II"/>
</dbReference>
<dbReference type="GO" id="GO:0000287">
    <property type="term" value="F:magnesium ion binding"/>
    <property type="evidence" value="ECO:0007669"/>
    <property type="project" value="UniProtKB-UniRule"/>
</dbReference>
<evidence type="ECO:0000259" key="14">
    <source>
        <dbReference type="PROSITE" id="PS50862"/>
    </source>
</evidence>
<dbReference type="Proteomes" id="UP000316921">
    <property type="component" value="Chromosome"/>
</dbReference>
<organism evidence="15 16">
    <name type="scientific">Engelhardtia mirabilis</name>
    <dbReference type="NCBI Taxonomy" id="2528011"/>
    <lineage>
        <taxon>Bacteria</taxon>
        <taxon>Pseudomonadati</taxon>
        <taxon>Planctomycetota</taxon>
        <taxon>Planctomycetia</taxon>
        <taxon>Planctomycetia incertae sedis</taxon>
        <taxon>Engelhardtia</taxon>
    </lineage>
</organism>
<dbReference type="RefSeq" id="WP_145065438.1">
    <property type="nucleotide sequence ID" value="NZ_CP036287.1"/>
</dbReference>
<dbReference type="HAMAP" id="MF_00281">
    <property type="entry name" value="Phe_tRNA_synth_alpha1"/>
    <property type="match status" value="1"/>
</dbReference>
<evidence type="ECO:0000256" key="13">
    <source>
        <dbReference type="HAMAP-Rule" id="MF_00281"/>
    </source>
</evidence>
<dbReference type="Pfam" id="PF01409">
    <property type="entry name" value="tRNA-synt_2d"/>
    <property type="match status" value="1"/>
</dbReference>
<gene>
    <name evidence="13 15" type="primary">pheS</name>
    <name evidence="15" type="ORF">Pla133_24390</name>
</gene>
<evidence type="ECO:0000256" key="4">
    <source>
        <dbReference type="ARBA" id="ARBA00022490"/>
    </source>
</evidence>
<comment type="cofactor">
    <cofactor evidence="13">
        <name>Mg(2+)</name>
        <dbReference type="ChEBI" id="CHEBI:18420"/>
    </cofactor>
    <text evidence="13">Binds 2 magnesium ions per tetramer.</text>
</comment>